<evidence type="ECO:0000313" key="2">
    <source>
        <dbReference type="EMBL" id="SNR32299.1"/>
    </source>
</evidence>
<feature type="transmembrane region" description="Helical" evidence="1">
    <location>
        <begin position="39"/>
        <end position="61"/>
    </location>
</feature>
<evidence type="ECO:0000313" key="3">
    <source>
        <dbReference type="Proteomes" id="UP000198397"/>
    </source>
</evidence>
<sequence length="71" mass="7419">MSPTHTEPSYLTLRLLCANAAGMVGFLLAYVVARELPVAIVAGLLIGAIGYVASSVVVEYASADVTDRRPP</sequence>
<dbReference type="RefSeq" id="WP_089383740.1">
    <property type="nucleotide sequence ID" value="NZ_FZNQ01000002.1"/>
</dbReference>
<proteinExistence type="predicted"/>
<dbReference type="EMBL" id="FZNQ01000002">
    <property type="protein sequence ID" value="SNR32299.1"/>
    <property type="molecule type" value="Genomic_DNA"/>
</dbReference>
<keyword evidence="3" id="KW-1185">Reference proteome</keyword>
<keyword evidence="1" id="KW-0472">Membrane</keyword>
<keyword evidence="1" id="KW-1133">Transmembrane helix</keyword>
<dbReference type="OrthoDB" id="329046at2157"/>
<dbReference type="Proteomes" id="UP000198397">
    <property type="component" value="Unassembled WGS sequence"/>
</dbReference>
<gene>
    <name evidence="2" type="ORF">SAMN06264855_102295</name>
</gene>
<accession>A0A238VFK9</accession>
<protein>
    <submittedName>
        <fullName evidence="2">Uncharacterized protein</fullName>
    </submittedName>
</protein>
<evidence type="ECO:0000256" key="1">
    <source>
        <dbReference type="SAM" id="Phobius"/>
    </source>
</evidence>
<name>A0A238VFK9_HALVU</name>
<keyword evidence="1" id="KW-0812">Transmembrane</keyword>
<reference evidence="2 3" key="1">
    <citation type="submission" date="2017-06" db="EMBL/GenBank/DDBJ databases">
        <authorList>
            <person name="Kim H.J."/>
            <person name="Triplett B.A."/>
        </authorList>
    </citation>
    <scope>NUCLEOTIDE SEQUENCE [LARGE SCALE GENOMIC DNA]</scope>
    <source>
        <strain evidence="2 3">DSM 8800</strain>
    </source>
</reference>
<dbReference type="AlphaFoldDB" id="A0A238VFK9"/>
<feature type="transmembrane region" description="Helical" evidence="1">
    <location>
        <begin position="12"/>
        <end position="33"/>
    </location>
</feature>
<organism evidence="2 3">
    <name type="scientific">Halorubrum vacuolatum</name>
    <name type="common">Natronobacterium vacuolatum</name>
    <dbReference type="NCBI Taxonomy" id="63740"/>
    <lineage>
        <taxon>Archaea</taxon>
        <taxon>Methanobacteriati</taxon>
        <taxon>Methanobacteriota</taxon>
        <taxon>Stenosarchaea group</taxon>
        <taxon>Halobacteria</taxon>
        <taxon>Halobacteriales</taxon>
        <taxon>Haloferacaceae</taxon>
        <taxon>Halorubrum</taxon>
    </lineage>
</organism>